<dbReference type="Gene3D" id="1.20.1420.30">
    <property type="entry name" value="NCX, central ion-binding region"/>
    <property type="match status" value="1"/>
</dbReference>
<dbReference type="InterPro" id="IPR044880">
    <property type="entry name" value="NCX_ion-bd_dom_sf"/>
</dbReference>
<feature type="transmembrane region" description="Helical" evidence="5">
    <location>
        <begin position="311"/>
        <end position="332"/>
    </location>
</feature>
<reference evidence="7 8" key="1">
    <citation type="submission" date="2019-03" db="EMBL/GenBank/DDBJ databases">
        <title>Genomic Encyclopedia of Type Strains, Phase IV (KMG-IV): sequencing the most valuable type-strain genomes for metagenomic binning, comparative biology and taxonomic classification.</title>
        <authorList>
            <person name="Goeker M."/>
        </authorList>
    </citation>
    <scope>NUCLEOTIDE SEQUENCE [LARGE SCALE GENOMIC DNA]</scope>
    <source>
        <strain evidence="7 8">DSM 25059</strain>
    </source>
</reference>
<feature type="domain" description="Sodium/calcium exchanger membrane region" evidence="6">
    <location>
        <begin position="8"/>
        <end position="163"/>
    </location>
</feature>
<evidence type="ECO:0000259" key="6">
    <source>
        <dbReference type="Pfam" id="PF01699"/>
    </source>
</evidence>
<evidence type="ECO:0000313" key="8">
    <source>
        <dbReference type="Proteomes" id="UP000295493"/>
    </source>
</evidence>
<evidence type="ECO:0000313" key="7">
    <source>
        <dbReference type="EMBL" id="TDN83588.1"/>
    </source>
</evidence>
<keyword evidence="8" id="KW-1185">Reference proteome</keyword>
<feature type="transmembrane region" description="Helical" evidence="5">
    <location>
        <begin position="72"/>
        <end position="91"/>
    </location>
</feature>
<sequence length="344" mass="36415">MPAILIWAAVAIVGTLIIWKGSGILERASQRLAEYYRLPEIVKGAVVVAVGSSFPELTTTVLSAALHGAFELGVAAIVGSALFNILAIPALSGLAGGGLKSSRDLVYKESQFYMIAVAVLLLAFCFAVIYHPQGESGALQGEMTRPLALIPLLLYLLYIFVQYQDAVDARTEEVPHDIRPLVEWGLLGLSLLLIVVGVEALVRAAINFGEIFGTPDFIWGFTVVAAGTSLPDAFVSIRAARAGHAVTSLSNVLGSNIFDLLVCIPAGVLIAGSAPIDFAVAAPLMAVLTVATIALFLTMRTDMRLGRTESGFLMALYALILLWFCLESFGAIDWVPGLPPANAT</sequence>
<comment type="caution">
    <text evidence="7">The sequence shown here is derived from an EMBL/GenBank/DDBJ whole genome shotgun (WGS) entry which is preliminary data.</text>
</comment>
<dbReference type="GO" id="GO:0005262">
    <property type="term" value="F:calcium channel activity"/>
    <property type="evidence" value="ECO:0007669"/>
    <property type="project" value="TreeGrafter"/>
</dbReference>
<feature type="transmembrane region" description="Helical" evidence="5">
    <location>
        <begin position="6"/>
        <end position="25"/>
    </location>
</feature>
<dbReference type="InterPro" id="IPR004837">
    <property type="entry name" value="NaCa_Exmemb"/>
</dbReference>
<name>A0A4V3BTJ8_9SPHN</name>
<evidence type="ECO:0000256" key="2">
    <source>
        <dbReference type="ARBA" id="ARBA00022692"/>
    </source>
</evidence>
<dbReference type="OrthoDB" id="153124at2"/>
<dbReference type="Pfam" id="PF01699">
    <property type="entry name" value="Na_Ca_ex"/>
    <property type="match status" value="2"/>
</dbReference>
<keyword evidence="2 5" id="KW-0812">Transmembrane</keyword>
<feature type="transmembrane region" description="Helical" evidence="5">
    <location>
        <begin position="252"/>
        <end position="272"/>
    </location>
</feature>
<accession>A0A4V3BTJ8</accession>
<gene>
    <name evidence="7" type="ORF">EV664_10471</name>
</gene>
<comment type="subcellular location">
    <subcellularLocation>
        <location evidence="1">Membrane</location>
        <topology evidence="1">Multi-pass membrane protein</topology>
    </subcellularLocation>
</comment>
<dbReference type="EMBL" id="SNWD01000004">
    <property type="protein sequence ID" value="TDN83588.1"/>
    <property type="molecule type" value="Genomic_DNA"/>
</dbReference>
<feature type="transmembrane region" description="Helical" evidence="5">
    <location>
        <begin position="112"/>
        <end position="131"/>
    </location>
</feature>
<organism evidence="7 8">
    <name type="scientific">Stakelama pacifica</name>
    <dbReference type="NCBI Taxonomy" id="517720"/>
    <lineage>
        <taxon>Bacteria</taxon>
        <taxon>Pseudomonadati</taxon>
        <taxon>Pseudomonadota</taxon>
        <taxon>Alphaproteobacteria</taxon>
        <taxon>Sphingomonadales</taxon>
        <taxon>Sphingomonadaceae</taxon>
        <taxon>Stakelama</taxon>
    </lineage>
</organism>
<dbReference type="PANTHER" id="PTHR10846">
    <property type="entry name" value="SODIUM/POTASSIUM/CALCIUM EXCHANGER"/>
    <property type="match status" value="1"/>
</dbReference>
<dbReference type="GO" id="GO:0005886">
    <property type="term" value="C:plasma membrane"/>
    <property type="evidence" value="ECO:0007669"/>
    <property type="project" value="TreeGrafter"/>
</dbReference>
<evidence type="ECO:0000256" key="5">
    <source>
        <dbReference type="SAM" id="Phobius"/>
    </source>
</evidence>
<dbReference type="AlphaFoldDB" id="A0A4V3BTJ8"/>
<dbReference type="InterPro" id="IPR004481">
    <property type="entry name" value="K/Na/Ca-exchanger"/>
</dbReference>
<feature type="transmembrane region" description="Helical" evidence="5">
    <location>
        <begin position="181"/>
        <end position="206"/>
    </location>
</feature>
<keyword evidence="3 5" id="KW-1133">Transmembrane helix</keyword>
<feature type="transmembrane region" description="Helical" evidence="5">
    <location>
        <begin position="218"/>
        <end position="240"/>
    </location>
</feature>
<keyword evidence="4 5" id="KW-0472">Membrane</keyword>
<feature type="transmembrane region" description="Helical" evidence="5">
    <location>
        <begin position="278"/>
        <end position="299"/>
    </location>
</feature>
<feature type="domain" description="Sodium/calcium exchanger membrane region" evidence="6">
    <location>
        <begin position="184"/>
        <end position="325"/>
    </location>
</feature>
<protein>
    <submittedName>
        <fullName evidence="7">Cation:H+ antiporter</fullName>
    </submittedName>
</protein>
<dbReference type="GO" id="GO:0006874">
    <property type="term" value="P:intracellular calcium ion homeostasis"/>
    <property type="evidence" value="ECO:0007669"/>
    <property type="project" value="TreeGrafter"/>
</dbReference>
<proteinExistence type="predicted"/>
<evidence type="ECO:0000256" key="3">
    <source>
        <dbReference type="ARBA" id="ARBA00022989"/>
    </source>
</evidence>
<evidence type="ECO:0000256" key="4">
    <source>
        <dbReference type="ARBA" id="ARBA00023136"/>
    </source>
</evidence>
<dbReference type="Proteomes" id="UP000295493">
    <property type="component" value="Unassembled WGS sequence"/>
</dbReference>
<dbReference type="RefSeq" id="WP_133495145.1">
    <property type="nucleotide sequence ID" value="NZ_BMLU01000004.1"/>
</dbReference>
<feature type="transmembrane region" description="Helical" evidence="5">
    <location>
        <begin position="45"/>
        <end position="66"/>
    </location>
</feature>
<feature type="transmembrane region" description="Helical" evidence="5">
    <location>
        <begin position="143"/>
        <end position="161"/>
    </location>
</feature>
<evidence type="ECO:0000256" key="1">
    <source>
        <dbReference type="ARBA" id="ARBA00004141"/>
    </source>
</evidence>
<dbReference type="GO" id="GO:0008273">
    <property type="term" value="F:calcium, potassium:sodium antiporter activity"/>
    <property type="evidence" value="ECO:0007669"/>
    <property type="project" value="TreeGrafter"/>
</dbReference>
<dbReference type="PANTHER" id="PTHR10846:SF8">
    <property type="entry name" value="INNER MEMBRANE PROTEIN YRBG"/>
    <property type="match status" value="1"/>
</dbReference>